<protein>
    <submittedName>
        <fullName evidence="2">Uncharacterized protein</fullName>
    </submittedName>
</protein>
<keyword evidence="1" id="KW-0472">Membrane</keyword>
<name>A0ABD0JZM0_9CAEN</name>
<keyword evidence="1" id="KW-0812">Transmembrane</keyword>
<evidence type="ECO:0000256" key="1">
    <source>
        <dbReference type="SAM" id="Phobius"/>
    </source>
</evidence>
<feature type="transmembrane region" description="Helical" evidence="1">
    <location>
        <begin position="65"/>
        <end position="88"/>
    </location>
</feature>
<dbReference type="Proteomes" id="UP001519460">
    <property type="component" value="Unassembled WGS sequence"/>
</dbReference>
<keyword evidence="1" id="KW-1133">Transmembrane helix</keyword>
<gene>
    <name evidence="2" type="ORF">BaRGS_00028222</name>
</gene>
<evidence type="ECO:0000313" key="2">
    <source>
        <dbReference type="EMBL" id="KAK7480560.1"/>
    </source>
</evidence>
<accession>A0ABD0JZM0</accession>
<sequence length="181" mass="20347">MGAAAGYRGSLAWQASTERAELQKISQKLDVLKRESRSVLHASGISTEELEASINKQANVTEDELTWCAIVFAFHIIPLVAPIGTYVVKDAWVSARKVNPLPFVQGCYKLLESFNWRKLLELIRSRQLDMVSFALLLTAANTVNFFSGTKRSFAEKKSDVGKLLRDIAAFLEDIEKREIFH</sequence>
<dbReference type="AlphaFoldDB" id="A0ABD0JZM0"/>
<organism evidence="2 3">
    <name type="scientific">Batillaria attramentaria</name>
    <dbReference type="NCBI Taxonomy" id="370345"/>
    <lineage>
        <taxon>Eukaryota</taxon>
        <taxon>Metazoa</taxon>
        <taxon>Spiralia</taxon>
        <taxon>Lophotrochozoa</taxon>
        <taxon>Mollusca</taxon>
        <taxon>Gastropoda</taxon>
        <taxon>Caenogastropoda</taxon>
        <taxon>Sorbeoconcha</taxon>
        <taxon>Cerithioidea</taxon>
        <taxon>Batillariidae</taxon>
        <taxon>Batillaria</taxon>
    </lineage>
</organism>
<feature type="transmembrane region" description="Helical" evidence="1">
    <location>
        <begin position="130"/>
        <end position="147"/>
    </location>
</feature>
<keyword evidence="3" id="KW-1185">Reference proteome</keyword>
<dbReference type="EMBL" id="JACVVK020000279">
    <property type="protein sequence ID" value="KAK7480560.1"/>
    <property type="molecule type" value="Genomic_DNA"/>
</dbReference>
<evidence type="ECO:0000313" key="3">
    <source>
        <dbReference type="Proteomes" id="UP001519460"/>
    </source>
</evidence>
<reference evidence="2 3" key="1">
    <citation type="journal article" date="2023" name="Sci. Data">
        <title>Genome assembly of the Korean intertidal mud-creeper Batillaria attramentaria.</title>
        <authorList>
            <person name="Patra A.K."/>
            <person name="Ho P.T."/>
            <person name="Jun S."/>
            <person name="Lee S.J."/>
            <person name="Kim Y."/>
            <person name="Won Y.J."/>
        </authorList>
    </citation>
    <scope>NUCLEOTIDE SEQUENCE [LARGE SCALE GENOMIC DNA]</scope>
    <source>
        <strain evidence="2">Wonlab-2016</strain>
    </source>
</reference>
<proteinExistence type="predicted"/>
<comment type="caution">
    <text evidence="2">The sequence shown here is derived from an EMBL/GenBank/DDBJ whole genome shotgun (WGS) entry which is preliminary data.</text>
</comment>